<sequence>PALPFPTTTAVSIPLQHPDLPGGGNGVYVRQRRALKRQIDSSRAPKHFAVLCVPFVTK</sequence>
<feature type="non-terminal residue" evidence="1">
    <location>
        <position position="1"/>
    </location>
</feature>
<organism evidence="1 2">
    <name type="scientific">Trichomalopsis sarcophagae</name>
    <dbReference type="NCBI Taxonomy" id="543379"/>
    <lineage>
        <taxon>Eukaryota</taxon>
        <taxon>Metazoa</taxon>
        <taxon>Ecdysozoa</taxon>
        <taxon>Arthropoda</taxon>
        <taxon>Hexapoda</taxon>
        <taxon>Insecta</taxon>
        <taxon>Pterygota</taxon>
        <taxon>Neoptera</taxon>
        <taxon>Endopterygota</taxon>
        <taxon>Hymenoptera</taxon>
        <taxon>Apocrita</taxon>
        <taxon>Proctotrupomorpha</taxon>
        <taxon>Chalcidoidea</taxon>
        <taxon>Pteromalidae</taxon>
        <taxon>Pteromalinae</taxon>
        <taxon>Trichomalopsis</taxon>
    </lineage>
</organism>
<name>A0A232EGP1_9HYME</name>
<keyword evidence="2" id="KW-1185">Reference proteome</keyword>
<proteinExistence type="predicted"/>
<dbReference type="AlphaFoldDB" id="A0A232EGP1"/>
<comment type="caution">
    <text evidence="1">The sequence shown here is derived from an EMBL/GenBank/DDBJ whole genome shotgun (WGS) entry which is preliminary data.</text>
</comment>
<dbReference type="Proteomes" id="UP000215335">
    <property type="component" value="Unassembled WGS sequence"/>
</dbReference>
<evidence type="ECO:0000313" key="1">
    <source>
        <dbReference type="EMBL" id="OXU17503.1"/>
    </source>
</evidence>
<gene>
    <name evidence="1" type="ORF">TSAR_013843</name>
</gene>
<protein>
    <submittedName>
        <fullName evidence="1">Uncharacterized protein</fullName>
    </submittedName>
</protein>
<accession>A0A232EGP1</accession>
<dbReference type="EMBL" id="NNAY01004731">
    <property type="protein sequence ID" value="OXU17503.1"/>
    <property type="molecule type" value="Genomic_DNA"/>
</dbReference>
<evidence type="ECO:0000313" key="2">
    <source>
        <dbReference type="Proteomes" id="UP000215335"/>
    </source>
</evidence>
<reference evidence="1 2" key="1">
    <citation type="journal article" date="2017" name="Curr. Biol.">
        <title>The Evolution of Venom by Co-option of Single-Copy Genes.</title>
        <authorList>
            <person name="Martinson E.O."/>
            <person name="Mrinalini"/>
            <person name="Kelkar Y.D."/>
            <person name="Chang C.H."/>
            <person name="Werren J.H."/>
        </authorList>
    </citation>
    <scope>NUCLEOTIDE SEQUENCE [LARGE SCALE GENOMIC DNA]</scope>
    <source>
        <strain evidence="1 2">Alberta</strain>
        <tissue evidence="1">Whole body</tissue>
    </source>
</reference>